<dbReference type="AlphaFoldDB" id="A0A9D2HFS6"/>
<dbReference type="EMBL" id="DXAN01000028">
    <property type="protein sequence ID" value="HJA09356.1"/>
    <property type="molecule type" value="Genomic_DNA"/>
</dbReference>
<comment type="caution">
    <text evidence="1">The sequence shown here is derived from an EMBL/GenBank/DDBJ whole genome shotgun (WGS) entry which is preliminary data.</text>
</comment>
<gene>
    <name evidence="1" type="ORF">H9962_09250</name>
</gene>
<proteinExistence type="predicted"/>
<protein>
    <submittedName>
        <fullName evidence="1">Uncharacterized protein</fullName>
    </submittedName>
</protein>
<evidence type="ECO:0000313" key="1">
    <source>
        <dbReference type="EMBL" id="HJA09356.1"/>
    </source>
</evidence>
<name>A0A9D2HFS6_9BACT</name>
<dbReference type="Proteomes" id="UP000824225">
    <property type="component" value="Unassembled WGS sequence"/>
</dbReference>
<reference evidence="1" key="1">
    <citation type="journal article" date="2021" name="PeerJ">
        <title>Extensive microbial diversity within the chicken gut microbiome revealed by metagenomics and culture.</title>
        <authorList>
            <person name="Gilroy R."/>
            <person name="Ravi A."/>
            <person name="Getino M."/>
            <person name="Pursley I."/>
            <person name="Horton D.L."/>
            <person name="Alikhan N.F."/>
            <person name="Baker D."/>
            <person name="Gharbi K."/>
            <person name="Hall N."/>
            <person name="Watson M."/>
            <person name="Adriaenssens E.M."/>
            <person name="Foster-Nyarko E."/>
            <person name="Jarju S."/>
            <person name="Secka A."/>
            <person name="Antonio M."/>
            <person name="Oren A."/>
            <person name="Chaudhuri R.R."/>
            <person name="La Ragione R."/>
            <person name="Hildebrand F."/>
            <person name="Pallen M.J."/>
        </authorList>
    </citation>
    <scope>NUCLEOTIDE SEQUENCE</scope>
    <source>
        <strain evidence="1">CHK186-16707</strain>
    </source>
</reference>
<accession>A0A9D2HFS6</accession>
<evidence type="ECO:0000313" key="2">
    <source>
        <dbReference type="Proteomes" id="UP000824225"/>
    </source>
</evidence>
<reference evidence="1" key="2">
    <citation type="submission" date="2021-04" db="EMBL/GenBank/DDBJ databases">
        <authorList>
            <person name="Gilroy R."/>
        </authorList>
    </citation>
    <scope>NUCLEOTIDE SEQUENCE</scope>
    <source>
        <strain evidence="1">CHK186-16707</strain>
    </source>
</reference>
<organism evidence="1 2">
    <name type="scientific">Candidatus Mailhella merdigallinarum</name>
    <dbReference type="NCBI Taxonomy" id="2838658"/>
    <lineage>
        <taxon>Bacteria</taxon>
        <taxon>Pseudomonadati</taxon>
        <taxon>Thermodesulfobacteriota</taxon>
        <taxon>Desulfovibrionia</taxon>
        <taxon>Desulfovibrionales</taxon>
        <taxon>Desulfovibrionaceae</taxon>
        <taxon>Mailhella</taxon>
    </lineage>
</organism>
<sequence length="67" mass="7567">MADLTESTFTSGNGQFPAHKAVTVILTDFTPLLLNYIFHIVISFLSCQKAADFDWTLCRLWGTVWGR</sequence>